<reference evidence="7" key="1">
    <citation type="journal article" date="2019" name="Int. J. Syst. Evol. Microbiol.">
        <title>The Global Catalogue of Microorganisms (GCM) 10K type strain sequencing project: providing services to taxonomists for standard genome sequencing and annotation.</title>
        <authorList>
            <consortium name="The Broad Institute Genomics Platform"/>
            <consortium name="The Broad Institute Genome Sequencing Center for Infectious Disease"/>
            <person name="Wu L."/>
            <person name="Ma J."/>
        </authorList>
    </citation>
    <scope>NUCLEOTIDE SEQUENCE [LARGE SCALE GENOMIC DNA]</scope>
    <source>
        <strain evidence="7">KCTC 52042</strain>
    </source>
</reference>
<evidence type="ECO:0000313" key="6">
    <source>
        <dbReference type="EMBL" id="MFD2533310.1"/>
    </source>
</evidence>
<name>A0ABW5JLA8_9BACT</name>
<gene>
    <name evidence="6" type="ORF">ACFSVN_12720</name>
</gene>
<protein>
    <recommendedName>
        <fullName evidence="5">DNA mismatch repair proteins mutS family domain-containing protein</fullName>
    </recommendedName>
</protein>
<dbReference type="RefSeq" id="WP_390303370.1">
    <property type="nucleotide sequence ID" value="NZ_JBHULI010000025.1"/>
</dbReference>
<accession>A0ABW5JLA8</accession>
<evidence type="ECO:0000256" key="4">
    <source>
        <dbReference type="SAM" id="Phobius"/>
    </source>
</evidence>
<proteinExistence type="predicted"/>
<keyword evidence="4" id="KW-1133">Transmembrane helix</keyword>
<keyword evidence="4" id="KW-0812">Transmembrane</keyword>
<keyword evidence="7" id="KW-1185">Reference proteome</keyword>
<evidence type="ECO:0000256" key="3">
    <source>
        <dbReference type="ARBA" id="ARBA00023125"/>
    </source>
</evidence>
<feature type="transmembrane region" description="Helical" evidence="4">
    <location>
        <begin position="35"/>
        <end position="52"/>
    </location>
</feature>
<dbReference type="SMART" id="SM00534">
    <property type="entry name" value="MUTSac"/>
    <property type="match status" value="1"/>
</dbReference>
<evidence type="ECO:0000259" key="5">
    <source>
        <dbReference type="SMART" id="SM00534"/>
    </source>
</evidence>
<organism evidence="6 7">
    <name type="scientific">Gracilimonas halophila</name>
    <dbReference type="NCBI Taxonomy" id="1834464"/>
    <lineage>
        <taxon>Bacteria</taxon>
        <taxon>Pseudomonadati</taxon>
        <taxon>Balneolota</taxon>
        <taxon>Balneolia</taxon>
        <taxon>Balneolales</taxon>
        <taxon>Balneolaceae</taxon>
        <taxon>Gracilimonas</taxon>
    </lineage>
</organism>
<keyword evidence="4" id="KW-0472">Membrane</keyword>
<dbReference type="InterPro" id="IPR000432">
    <property type="entry name" value="DNA_mismatch_repair_MutS_C"/>
</dbReference>
<dbReference type="SUPFAM" id="SSF52540">
    <property type="entry name" value="P-loop containing nucleoside triphosphate hydrolases"/>
    <property type="match status" value="1"/>
</dbReference>
<dbReference type="InterPro" id="IPR027417">
    <property type="entry name" value="P-loop_NTPase"/>
</dbReference>
<dbReference type="PANTHER" id="PTHR11361">
    <property type="entry name" value="DNA MISMATCH REPAIR PROTEIN MUTS FAMILY MEMBER"/>
    <property type="match status" value="1"/>
</dbReference>
<comment type="caution">
    <text evidence="6">The sequence shown here is derived from an EMBL/GenBank/DDBJ whole genome shotgun (WGS) entry which is preliminary data.</text>
</comment>
<feature type="domain" description="DNA mismatch repair proteins mutS family" evidence="5">
    <location>
        <begin position="431"/>
        <end position="610"/>
    </location>
</feature>
<dbReference type="Pfam" id="PF00488">
    <property type="entry name" value="MutS_V"/>
    <property type="match status" value="1"/>
</dbReference>
<feature type="transmembrane region" description="Helical" evidence="4">
    <location>
        <begin position="243"/>
        <end position="261"/>
    </location>
</feature>
<sequence length="610" mass="69755">MSSSKQILKEQFKGQSERLGEMIGKLEKVSTQFSYIRGIYFVISILVLYLIAQTGSDGIFFTGLLALTGGFIYLIARHKRVTDHKERLSFLKQIKEEHIARMELDWQKLPEYHFSSDMKAHPFAEDLHIVGDYSLHHLMDTAIYPKSSERLSGWLLNEHPDKQEILNRQQLISDLIPLSGFRDRIQVQAFMSQKEISDKNWSMDKLIRWMKDPKEVKFLGTLMILSTLSITNIILLITAIAGITGPWVLLTFVAYLGFYNFNSHKIGELFEAGYQIEKQMSRFGKILVYIEQFSFSGNSSLQNFFESLKDQAESPSKYLKRVSRLAGAASLQANQVLWPLVNMVMPWDMFFSMKMEALKKELAPKLEDWLDDFYELEALNSLANFAYLNPDCNFPSLSEDQEVLFQASKLGHPLISDEERVSNDFIIKEDKDLFLITGSNMAGKSTFLRTVGINLAMAFAGAPVQARSLSTNLFRLFTSINVKDSLEGGLSHFYAEVRRLRRLLDELESDHRLPLFFFVDEIFKGTNNRERFQGSTAFLKHVAGKNGIGMVSTHDLELASLEKEISQLSNWHFVETIEAGRMSFEYKIKPGPCPTTNALRIMEIEGLPID</sequence>
<dbReference type="Proteomes" id="UP001597460">
    <property type="component" value="Unassembled WGS sequence"/>
</dbReference>
<keyword evidence="1" id="KW-0547">Nucleotide-binding</keyword>
<dbReference type="PANTHER" id="PTHR11361:SF99">
    <property type="entry name" value="DNA MISMATCH REPAIR PROTEIN"/>
    <property type="match status" value="1"/>
</dbReference>
<feature type="transmembrane region" description="Helical" evidence="4">
    <location>
        <begin position="58"/>
        <end position="76"/>
    </location>
</feature>
<dbReference type="InterPro" id="IPR045076">
    <property type="entry name" value="MutS"/>
</dbReference>
<evidence type="ECO:0000256" key="1">
    <source>
        <dbReference type="ARBA" id="ARBA00022741"/>
    </source>
</evidence>
<dbReference type="EMBL" id="JBHULI010000025">
    <property type="protein sequence ID" value="MFD2533310.1"/>
    <property type="molecule type" value="Genomic_DNA"/>
</dbReference>
<dbReference type="Gene3D" id="3.40.50.300">
    <property type="entry name" value="P-loop containing nucleotide triphosphate hydrolases"/>
    <property type="match status" value="1"/>
</dbReference>
<keyword evidence="3" id="KW-0238">DNA-binding</keyword>
<keyword evidence="2" id="KW-0067">ATP-binding</keyword>
<evidence type="ECO:0000256" key="2">
    <source>
        <dbReference type="ARBA" id="ARBA00022840"/>
    </source>
</evidence>
<evidence type="ECO:0000313" key="7">
    <source>
        <dbReference type="Proteomes" id="UP001597460"/>
    </source>
</evidence>